<evidence type="ECO:0000256" key="1">
    <source>
        <dbReference type="ARBA" id="ARBA00023125"/>
    </source>
</evidence>
<evidence type="ECO:0000313" key="4">
    <source>
        <dbReference type="Proteomes" id="UP000094570"/>
    </source>
</evidence>
<keyword evidence="1" id="KW-0238">DNA-binding</keyword>
<accession>A0A1E3G2D0</accession>
<dbReference type="NCBIfam" id="TIGR01766">
    <property type="entry name" value="IS200/IS605 family accessory protein TnpB-like domain"/>
    <property type="match status" value="1"/>
</dbReference>
<dbReference type="EMBL" id="LWAF01000006">
    <property type="protein sequence ID" value="ODN30444.1"/>
    <property type="molecule type" value="Genomic_DNA"/>
</dbReference>
<proteinExistence type="predicted"/>
<dbReference type="Proteomes" id="UP000094570">
    <property type="component" value="Unassembled WGS sequence"/>
</dbReference>
<dbReference type="GO" id="GO:0003677">
    <property type="term" value="F:DNA binding"/>
    <property type="evidence" value="ECO:0007669"/>
    <property type="project" value="UniProtKB-KW"/>
</dbReference>
<dbReference type="InterPro" id="IPR010095">
    <property type="entry name" value="Cas12f1-like_TNB"/>
</dbReference>
<dbReference type="AlphaFoldDB" id="A0A1E3G2D0"/>
<sequence>MIIVGKLNHGMSGTSIGRQNSQKLHQMSYEKFLRKLKYKAETHCIQVIKVYEVYTSKRVHTVN</sequence>
<reference evidence="4" key="1">
    <citation type="submission" date="2016-04" db="EMBL/GenBank/DDBJ databases">
        <title>The genome sequence project of a novel Fervidobacterium isolate from a hot spring in Thailand.</title>
        <authorList>
            <person name="Gonzalez J.M."/>
            <person name="Cuecas A."/>
            <person name="Kanoksilapatham W."/>
        </authorList>
    </citation>
    <scope>NUCLEOTIDE SEQUENCE [LARGE SCALE GENOMIC DNA]</scope>
    <source>
        <strain evidence="4">FC2004</strain>
    </source>
</reference>
<name>A0A1E3G2D0_9BACT</name>
<dbReference type="Pfam" id="PF07282">
    <property type="entry name" value="Cas12f1-like_TNB"/>
    <property type="match status" value="1"/>
</dbReference>
<gene>
    <name evidence="3" type="ORF">A4H02_05265</name>
</gene>
<organism evidence="3 4">
    <name type="scientific">Fervidobacterium thailandense</name>
    <dbReference type="NCBI Taxonomy" id="1008305"/>
    <lineage>
        <taxon>Bacteria</taxon>
        <taxon>Thermotogati</taxon>
        <taxon>Thermotogota</taxon>
        <taxon>Thermotogae</taxon>
        <taxon>Thermotogales</taxon>
        <taxon>Fervidobacteriaceae</taxon>
        <taxon>Fervidobacterium</taxon>
    </lineage>
</organism>
<evidence type="ECO:0000313" key="3">
    <source>
        <dbReference type="EMBL" id="ODN30444.1"/>
    </source>
</evidence>
<feature type="domain" description="Cas12f1-like TNB" evidence="2">
    <location>
        <begin position="29"/>
        <end position="60"/>
    </location>
</feature>
<evidence type="ECO:0000259" key="2">
    <source>
        <dbReference type="Pfam" id="PF07282"/>
    </source>
</evidence>
<comment type="caution">
    <text evidence="3">The sequence shown here is derived from an EMBL/GenBank/DDBJ whole genome shotgun (WGS) entry which is preliminary data.</text>
</comment>
<protein>
    <recommendedName>
        <fullName evidence="2">Cas12f1-like TNB domain-containing protein</fullName>
    </recommendedName>
</protein>
<keyword evidence="4" id="KW-1185">Reference proteome</keyword>